<comment type="similarity">
    <text evidence="5">Belongs to the L2HGDH family.</text>
</comment>
<accession>A0A382NMD4</accession>
<dbReference type="Gene3D" id="3.30.9.10">
    <property type="entry name" value="D-Amino Acid Oxidase, subunit A, domain 2"/>
    <property type="match status" value="1"/>
</dbReference>
<dbReference type="Gene3D" id="3.50.50.60">
    <property type="entry name" value="FAD/NAD(P)-binding domain"/>
    <property type="match status" value="1"/>
</dbReference>
<evidence type="ECO:0000256" key="1">
    <source>
        <dbReference type="ARBA" id="ARBA00001974"/>
    </source>
</evidence>
<evidence type="ECO:0000313" key="7">
    <source>
        <dbReference type="EMBL" id="SVC61668.1"/>
    </source>
</evidence>
<gene>
    <name evidence="7" type="ORF">METZ01_LOCUS314522</name>
</gene>
<evidence type="ECO:0000256" key="2">
    <source>
        <dbReference type="ARBA" id="ARBA00022630"/>
    </source>
</evidence>
<feature type="domain" description="FAD dependent oxidoreductase" evidence="6">
    <location>
        <begin position="12"/>
        <end position="134"/>
    </location>
</feature>
<keyword evidence="3" id="KW-0274">FAD</keyword>
<evidence type="ECO:0000259" key="6">
    <source>
        <dbReference type="Pfam" id="PF01266"/>
    </source>
</evidence>
<evidence type="ECO:0000256" key="4">
    <source>
        <dbReference type="ARBA" id="ARBA00023002"/>
    </source>
</evidence>
<proteinExistence type="inferred from homology"/>
<dbReference type="InterPro" id="IPR036188">
    <property type="entry name" value="FAD/NAD-bd_sf"/>
</dbReference>
<comment type="cofactor">
    <cofactor evidence="1">
        <name>FAD</name>
        <dbReference type="ChEBI" id="CHEBI:57692"/>
    </cofactor>
</comment>
<dbReference type="GO" id="GO:0047545">
    <property type="term" value="F:(S)-2-hydroxyglutarate dehydrogenase activity"/>
    <property type="evidence" value="ECO:0007669"/>
    <property type="project" value="TreeGrafter"/>
</dbReference>
<reference evidence="7" key="1">
    <citation type="submission" date="2018-05" db="EMBL/GenBank/DDBJ databases">
        <authorList>
            <person name="Lanie J.A."/>
            <person name="Ng W.-L."/>
            <person name="Kazmierczak K.M."/>
            <person name="Andrzejewski T.M."/>
            <person name="Davidsen T.M."/>
            <person name="Wayne K.J."/>
            <person name="Tettelin H."/>
            <person name="Glass J.I."/>
            <person name="Rusch D."/>
            <person name="Podicherti R."/>
            <person name="Tsui H.-C.T."/>
            <person name="Winkler M.E."/>
        </authorList>
    </citation>
    <scope>NUCLEOTIDE SEQUENCE</scope>
</reference>
<evidence type="ECO:0000256" key="3">
    <source>
        <dbReference type="ARBA" id="ARBA00022827"/>
    </source>
</evidence>
<dbReference type="Pfam" id="PF01266">
    <property type="entry name" value="DAO"/>
    <property type="match status" value="1"/>
</dbReference>
<dbReference type="PANTHER" id="PTHR43104">
    <property type="entry name" value="L-2-HYDROXYGLUTARATE DEHYDROGENASE, MITOCHONDRIAL"/>
    <property type="match status" value="1"/>
</dbReference>
<feature type="non-terminal residue" evidence="7">
    <location>
        <position position="1"/>
    </location>
</feature>
<sequence>GDYFNYSGPNPFNHLVYPVPELNAQGLGIHSTMDMIGNVRFGPDSKYVDQRSYVVDPGKAEVFAQDIANYFPEISFKKLHPAYAGIRPQLAAEGEPPADFIIQYNDEHGIPGLVQLFGIDSPGLTASLAIGEEIVMALP</sequence>
<evidence type="ECO:0000256" key="5">
    <source>
        <dbReference type="ARBA" id="ARBA00037941"/>
    </source>
</evidence>
<dbReference type="AlphaFoldDB" id="A0A382NMD4"/>
<keyword evidence="4" id="KW-0560">Oxidoreductase</keyword>
<protein>
    <recommendedName>
        <fullName evidence="6">FAD dependent oxidoreductase domain-containing protein</fullName>
    </recommendedName>
</protein>
<organism evidence="7">
    <name type="scientific">marine metagenome</name>
    <dbReference type="NCBI Taxonomy" id="408172"/>
    <lineage>
        <taxon>unclassified sequences</taxon>
        <taxon>metagenomes</taxon>
        <taxon>ecological metagenomes</taxon>
    </lineage>
</organism>
<dbReference type="EMBL" id="UINC01101107">
    <property type="protein sequence ID" value="SVC61668.1"/>
    <property type="molecule type" value="Genomic_DNA"/>
</dbReference>
<dbReference type="PANTHER" id="PTHR43104:SF4">
    <property type="entry name" value="L-2-HYDROXYGLUTARATE DEHYDROGENASE, MITOCHONDRIAL"/>
    <property type="match status" value="1"/>
</dbReference>
<keyword evidence="2" id="KW-0285">Flavoprotein</keyword>
<name>A0A382NMD4_9ZZZZ</name>
<dbReference type="InterPro" id="IPR006076">
    <property type="entry name" value="FAD-dep_OxRdtase"/>
</dbReference>